<dbReference type="InterPro" id="IPR010331">
    <property type="entry name" value="ExoD"/>
</dbReference>
<evidence type="ECO:0000256" key="1">
    <source>
        <dbReference type="SAM" id="Phobius"/>
    </source>
</evidence>
<feature type="transmembrane region" description="Helical" evidence="1">
    <location>
        <begin position="47"/>
        <end position="63"/>
    </location>
</feature>
<keyword evidence="1" id="KW-0472">Membrane</keyword>
<dbReference type="Pfam" id="PF06055">
    <property type="entry name" value="ExoD"/>
    <property type="match status" value="1"/>
</dbReference>
<proteinExistence type="predicted"/>
<dbReference type="Proteomes" id="UP000033411">
    <property type="component" value="Unassembled WGS sequence"/>
</dbReference>
<dbReference type="PANTHER" id="PTHR41795">
    <property type="entry name" value="EXOPOLYSACCHARIDE SYNTHESIS PROTEIN"/>
    <property type="match status" value="1"/>
</dbReference>
<dbReference type="PATRIC" id="fig|1293439.3.peg.1429"/>
<feature type="transmembrane region" description="Helical" evidence="1">
    <location>
        <begin position="120"/>
        <end position="139"/>
    </location>
</feature>
<gene>
    <name evidence="2" type="ORF">WH87_09255</name>
</gene>
<dbReference type="EMBL" id="LANJ01000016">
    <property type="protein sequence ID" value="KKC37855.1"/>
    <property type="molecule type" value="Genomic_DNA"/>
</dbReference>
<evidence type="ECO:0000313" key="2">
    <source>
        <dbReference type="EMBL" id="KKC37855.1"/>
    </source>
</evidence>
<evidence type="ECO:0008006" key="4">
    <source>
        <dbReference type="Google" id="ProtNLM"/>
    </source>
</evidence>
<keyword evidence="1" id="KW-0812">Transmembrane</keyword>
<dbReference type="PANTHER" id="PTHR41795:SF1">
    <property type="entry name" value="EXOPOLYSACCHARIDE SYNTHESIS PROTEIN"/>
    <property type="match status" value="1"/>
</dbReference>
<comment type="caution">
    <text evidence="2">The sequence shown here is derived from an EMBL/GenBank/DDBJ whole genome shotgun (WGS) entry which is preliminary data.</text>
</comment>
<keyword evidence="3" id="KW-1185">Reference proteome</keyword>
<sequence>MTAIAASIKQADGVTADGLIAMLGTASYTMIVLVLSVLNMLPGPPGYGGTIAIIIISTTIARLRGVPLRLNGWVGQRTLPAGVLSKMVKQLQWLAGLVGKVSRPRLEFLVGPRTEAMTGWFILLVSAPMIVPIPFINAVPNVGIAVICVSRINRDGVGVIVGVLIALLGLAIAVAAIWGAIALGQTVMGR</sequence>
<reference evidence="2 3" key="1">
    <citation type="submission" date="2015-03" db="EMBL/GenBank/DDBJ databases">
        <authorList>
            <person name="Lepp D."/>
            <person name="Hassan Y.I."/>
            <person name="Li X.-Z."/>
            <person name="Zhou T."/>
        </authorList>
    </citation>
    <scope>NUCLEOTIDE SEQUENCE [LARGE SCALE GENOMIC DNA]</scope>
    <source>
        <strain evidence="2 3">E84</strain>
    </source>
</reference>
<feature type="transmembrane region" description="Helical" evidence="1">
    <location>
        <begin position="159"/>
        <end position="183"/>
    </location>
</feature>
<keyword evidence="1" id="KW-1133">Transmembrane helix</keyword>
<feature type="transmembrane region" description="Helical" evidence="1">
    <location>
        <begin position="19"/>
        <end position="41"/>
    </location>
</feature>
<protein>
    <recommendedName>
        <fullName evidence="4">Exopolysaccharide biosynthesis protein</fullName>
    </recommendedName>
</protein>
<name>A0A0F5QA61_9HYPH</name>
<accession>A0A0F5QA61</accession>
<dbReference type="STRING" id="1293439.WH87_09255"/>
<organism evidence="2 3">
    <name type="scientific">Devosia epidermidihirudinis</name>
    <dbReference type="NCBI Taxonomy" id="1293439"/>
    <lineage>
        <taxon>Bacteria</taxon>
        <taxon>Pseudomonadati</taxon>
        <taxon>Pseudomonadota</taxon>
        <taxon>Alphaproteobacteria</taxon>
        <taxon>Hyphomicrobiales</taxon>
        <taxon>Devosiaceae</taxon>
        <taxon>Devosia</taxon>
    </lineage>
</organism>
<evidence type="ECO:0000313" key="3">
    <source>
        <dbReference type="Proteomes" id="UP000033411"/>
    </source>
</evidence>
<dbReference type="AlphaFoldDB" id="A0A0F5QA61"/>
<dbReference type="PIRSF" id="PIRSF033239">
    <property type="entry name" value="ExoD"/>
    <property type="match status" value="1"/>
</dbReference>